<comment type="caution">
    <text evidence="3">The sequence shown here is derived from an EMBL/GenBank/DDBJ whole genome shotgun (WGS) entry which is preliminary data.</text>
</comment>
<dbReference type="Pfam" id="PF07470">
    <property type="entry name" value="Glyco_hydro_88"/>
    <property type="match status" value="1"/>
</dbReference>
<dbReference type="InterPro" id="IPR052043">
    <property type="entry name" value="PolySaccharide_Degr_Enz"/>
</dbReference>
<dbReference type="InterPro" id="IPR008928">
    <property type="entry name" value="6-hairpin_glycosidase_sf"/>
</dbReference>
<dbReference type="GO" id="GO:0016787">
    <property type="term" value="F:hydrolase activity"/>
    <property type="evidence" value="ECO:0007669"/>
    <property type="project" value="UniProtKB-KW"/>
</dbReference>
<evidence type="ECO:0000256" key="2">
    <source>
        <dbReference type="SAM" id="Coils"/>
    </source>
</evidence>
<name>A0A644SJD8_9ZZZZ</name>
<dbReference type="AlphaFoldDB" id="A0A644SJD8"/>
<accession>A0A644SJD8</accession>
<dbReference type="PANTHER" id="PTHR33886">
    <property type="entry name" value="UNSATURATED RHAMNOGALACTURONAN HYDROLASE (EUROFUNG)"/>
    <property type="match status" value="1"/>
</dbReference>
<evidence type="ECO:0008006" key="4">
    <source>
        <dbReference type="Google" id="ProtNLM"/>
    </source>
</evidence>
<dbReference type="GO" id="GO:0005975">
    <property type="term" value="P:carbohydrate metabolic process"/>
    <property type="evidence" value="ECO:0007669"/>
    <property type="project" value="InterPro"/>
</dbReference>
<sequence length="375" mass="43474">MMTVLFLMTLFLLLVLSVDFLPDFWIWQSRIKIGRFTNEKEWKDKVLQKSVTWLNKMPKTKIKDENRLLLIDLLRNQYTNKTLQSWQEASLLLGLNQAYKTSPESHLKAEILKFVHSKLDQNGNWMVEPKEVDAAWLAFAISEIPFLDRNIKPSLDKVYQLIQSRLGEDGTVMYRASTPNYRYVDTIGFTAPFLAKYGRDFQNEEAINLAIAQIKAFEKYGMLENKIPVHAYEIHSKNPVGIFGWGRGCAWFLIGALETYKILPELHSEKEDLQKILQQLAETLVKFQKNDGSFSWNFLDTEARRDSSATAVFAWFLKEMNRADFAQKSIQYLQSVTQRNGAVDFSQGDTKTIGVYSQKFEILPFTQGFVLRTLF</sequence>
<protein>
    <recommendedName>
        <fullName evidence="4">Unsaturated rhamnogalacturonyl hydrolase</fullName>
    </recommendedName>
</protein>
<keyword evidence="2" id="KW-0175">Coiled coil</keyword>
<dbReference type="Gene3D" id="1.50.10.10">
    <property type="match status" value="1"/>
</dbReference>
<evidence type="ECO:0000313" key="3">
    <source>
        <dbReference type="EMBL" id="MPL54813.1"/>
    </source>
</evidence>
<reference evidence="3" key="1">
    <citation type="submission" date="2019-08" db="EMBL/GenBank/DDBJ databases">
        <authorList>
            <person name="Kucharzyk K."/>
            <person name="Murdoch R.W."/>
            <person name="Higgins S."/>
            <person name="Loffler F."/>
        </authorList>
    </citation>
    <scope>NUCLEOTIDE SEQUENCE</scope>
</reference>
<dbReference type="InterPro" id="IPR010905">
    <property type="entry name" value="Glyco_hydro_88"/>
</dbReference>
<dbReference type="PANTHER" id="PTHR33886:SF8">
    <property type="entry name" value="UNSATURATED RHAMNOGALACTURONAN HYDROLASE (EUROFUNG)"/>
    <property type="match status" value="1"/>
</dbReference>
<feature type="coiled-coil region" evidence="2">
    <location>
        <begin position="263"/>
        <end position="290"/>
    </location>
</feature>
<dbReference type="EMBL" id="VSSQ01000001">
    <property type="protein sequence ID" value="MPL54813.1"/>
    <property type="molecule type" value="Genomic_DNA"/>
</dbReference>
<evidence type="ECO:0000256" key="1">
    <source>
        <dbReference type="ARBA" id="ARBA00022801"/>
    </source>
</evidence>
<dbReference type="InterPro" id="IPR012341">
    <property type="entry name" value="6hp_glycosidase-like_sf"/>
</dbReference>
<dbReference type="SUPFAM" id="SSF48208">
    <property type="entry name" value="Six-hairpin glycosidases"/>
    <property type="match status" value="1"/>
</dbReference>
<proteinExistence type="predicted"/>
<gene>
    <name evidence="3" type="ORF">SDC9_00279</name>
</gene>
<organism evidence="3">
    <name type="scientific">bioreactor metagenome</name>
    <dbReference type="NCBI Taxonomy" id="1076179"/>
    <lineage>
        <taxon>unclassified sequences</taxon>
        <taxon>metagenomes</taxon>
        <taxon>ecological metagenomes</taxon>
    </lineage>
</organism>
<keyword evidence="1" id="KW-0378">Hydrolase</keyword>